<dbReference type="AlphaFoldDB" id="A0A7W6EP23"/>
<name>A0A7W6EP23_9BACT</name>
<reference evidence="2 3" key="1">
    <citation type="submission" date="2020-08" db="EMBL/GenBank/DDBJ databases">
        <title>Genomic Encyclopedia of Type Strains, Phase IV (KMG-IV): sequencing the most valuable type-strain genomes for metagenomic binning, comparative biology and taxonomic classification.</title>
        <authorList>
            <person name="Goeker M."/>
        </authorList>
    </citation>
    <scope>NUCLEOTIDE SEQUENCE [LARGE SCALE GENOMIC DNA]</scope>
    <source>
        <strain evidence="2 3">DSM 17976</strain>
    </source>
</reference>
<accession>A0A7W6EP23</accession>
<proteinExistence type="predicted"/>
<evidence type="ECO:0000313" key="3">
    <source>
        <dbReference type="Proteomes" id="UP000541352"/>
    </source>
</evidence>
<comment type="caution">
    <text evidence="2">The sequence shown here is derived from an EMBL/GenBank/DDBJ whole genome shotgun (WGS) entry which is preliminary data.</text>
</comment>
<gene>
    <name evidence="2" type="ORF">FHS57_001007</name>
</gene>
<evidence type="ECO:0000256" key="1">
    <source>
        <dbReference type="SAM" id="SignalP"/>
    </source>
</evidence>
<organism evidence="2 3">
    <name type="scientific">Runella defluvii</name>
    <dbReference type="NCBI Taxonomy" id="370973"/>
    <lineage>
        <taxon>Bacteria</taxon>
        <taxon>Pseudomonadati</taxon>
        <taxon>Bacteroidota</taxon>
        <taxon>Cytophagia</taxon>
        <taxon>Cytophagales</taxon>
        <taxon>Spirosomataceae</taxon>
        <taxon>Runella</taxon>
    </lineage>
</organism>
<sequence length="383" mass="42855">MKKLTTLLSLVLGLVIMTARVHAQERRTTFDPIKHGFKFSNEFQTQIQIAGLNGPRFGGLCGGMVYSALDYYKNNQPIPAQTHRPASGTTLQQYILARQNNSTLLNVNGSSNSDKWAELIFNPFGWRTNEFFNWGLQGTNGGRIQELVEMMRSGSPVPLGLFKSGNGGVGPHHQVLAIGYDLGRYKGDLGDNKEDFKIFIYDPNYPNETQTLRVNVTAQNYYYQERPANKWLTYFVDKKYTTVRPPVISPTPLANDGLVRQLLIEIGTGGDDLRGGNDNVNVIVKYADGSTDVYANINKNVRWMDNYTENVPLTLRRAAPLSQIKCVMLQTTFGGGIGGDNWNVDLLRVVAKSSDQERVVFAQTGRPLVRFDGNNRPFEATFR</sequence>
<dbReference type="RefSeq" id="WP_183971791.1">
    <property type="nucleotide sequence ID" value="NZ_JACIBY010000002.1"/>
</dbReference>
<protein>
    <recommendedName>
        <fullName evidence="4">Peptidase C39-like domain-containing protein</fullName>
    </recommendedName>
</protein>
<keyword evidence="3" id="KW-1185">Reference proteome</keyword>
<dbReference type="Proteomes" id="UP000541352">
    <property type="component" value="Unassembled WGS sequence"/>
</dbReference>
<evidence type="ECO:0000313" key="2">
    <source>
        <dbReference type="EMBL" id="MBB3837013.1"/>
    </source>
</evidence>
<evidence type="ECO:0008006" key="4">
    <source>
        <dbReference type="Google" id="ProtNLM"/>
    </source>
</evidence>
<keyword evidence="1" id="KW-0732">Signal</keyword>
<dbReference type="EMBL" id="JACIBY010000002">
    <property type="protein sequence ID" value="MBB3837013.1"/>
    <property type="molecule type" value="Genomic_DNA"/>
</dbReference>
<feature type="signal peptide" evidence="1">
    <location>
        <begin position="1"/>
        <end position="23"/>
    </location>
</feature>
<feature type="chain" id="PRO_5031562177" description="Peptidase C39-like domain-containing protein" evidence="1">
    <location>
        <begin position="24"/>
        <end position="383"/>
    </location>
</feature>